<dbReference type="Proteomes" id="UP001251528">
    <property type="component" value="Unassembled WGS sequence"/>
</dbReference>
<dbReference type="AlphaFoldDB" id="A0AAJ0CDH4"/>
<dbReference type="EMBL" id="JASWJB010000587">
    <property type="protein sequence ID" value="KAK2589657.1"/>
    <property type="molecule type" value="Genomic_DNA"/>
</dbReference>
<gene>
    <name evidence="2" type="ORF">QQS21_012664</name>
</gene>
<comment type="caution">
    <text evidence="2">The sequence shown here is derived from an EMBL/GenBank/DDBJ whole genome shotgun (WGS) entry which is preliminary data.</text>
</comment>
<organism evidence="2 3">
    <name type="scientific">Conoideocrella luteorostrata</name>
    <dbReference type="NCBI Taxonomy" id="1105319"/>
    <lineage>
        <taxon>Eukaryota</taxon>
        <taxon>Fungi</taxon>
        <taxon>Dikarya</taxon>
        <taxon>Ascomycota</taxon>
        <taxon>Pezizomycotina</taxon>
        <taxon>Sordariomycetes</taxon>
        <taxon>Hypocreomycetidae</taxon>
        <taxon>Hypocreales</taxon>
        <taxon>Clavicipitaceae</taxon>
        <taxon>Conoideocrella</taxon>
    </lineage>
</organism>
<accession>A0AAJ0CDH4</accession>
<evidence type="ECO:0000313" key="2">
    <source>
        <dbReference type="EMBL" id="KAK2589657.1"/>
    </source>
</evidence>
<evidence type="ECO:0000256" key="1">
    <source>
        <dbReference type="SAM" id="MobiDB-lite"/>
    </source>
</evidence>
<keyword evidence="3" id="KW-1185">Reference proteome</keyword>
<feature type="region of interest" description="Disordered" evidence="1">
    <location>
        <begin position="192"/>
        <end position="266"/>
    </location>
</feature>
<sequence length="323" mass="35852">MASPGAHRSVSAIAEDCIARFESLTASANPARREGLENRGSDFRLWCDGVGARVQGLASLDSRLQGRQEDLDFVKSIMRLLADFLAEYDACQSQAQVETATQNIDSALGSLSRLGLSIRQLGKASRTRRADRRFDPDEHEEFRTHLRCILLLRPTADRHSMKDIEESRLSQLQKRLIDCNLRRRNRFLLAQKHSEKLKASQRTPQSSRPAERPSAPLPLPSSSGHDKDETKATELKATTESGPRPLREAERAGANLPSAASTTEGTPLALCDDTAAKTTITSLARTKEFPRPPKPLIGRRIYRCPCCFQSLPDSILLSPIKWA</sequence>
<feature type="compositionally biased region" description="Low complexity" evidence="1">
    <location>
        <begin position="204"/>
        <end position="214"/>
    </location>
</feature>
<protein>
    <submittedName>
        <fullName evidence="2">Uncharacterized protein</fullName>
    </submittedName>
</protein>
<evidence type="ECO:0000313" key="3">
    <source>
        <dbReference type="Proteomes" id="UP001251528"/>
    </source>
</evidence>
<feature type="compositionally biased region" description="Basic and acidic residues" evidence="1">
    <location>
        <begin position="224"/>
        <end position="234"/>
    </location>
</feature>
<proteinExistence type="predicted"/>
<name>A0AAJ0CDH4_9HYPO</name>
<reference evidence="2" key="1">
    <citation type="submission" date="2023-06" db="EMBL/GenBank/DDBJ databases">
        <title>Conoideocrella luteorostrata (Hypocreales: Clavicipitaceae), a potential biocontrol fungus for elongate hemlock scale in United States Christmas tree production areas.</title>
        <authorList>
            <person name="Barrett H."/>
            <person name="Lovett B."/>
            <person name="Macias A.M."/>
            <person name="Stajich J.E."/>
            <person name="Kasson M.T."/>
        </authorList>
    </citation>
    <scope>NUCLEOTIDE SEQUENCE</scope>
    <source>
        <strain evidence="2">ARSEF 14590</strain>
    </source>
</reference>